<comment type="caution">
    <text evidence="2">The sequence shown here is derived from an EMBL/GenBank/DDBJ whole genome shotgun (WGS) entry which is preliminary data.</text>
</comment>
<evidence type="ECO:0000313" key="3">
    <source>
        <dbReference type="Proteomes" id="UP001174691"/>
    </source>
</evidence>
<reference evidence="2" key="1">
    <citation type="submission" date="2022-07" db="EMBL/GenBank/DDBJ databases">
        <title>Fungi with potential for degradation of polypropylene.</title>
        <authorList>
            <person name="Gostincar C."/>
        </authorList>
    </citation>
    <scope>NUCLEOTIDE SEQUENCE</scope>
    <source>
        <strain evidence="2">EXF-13287</strain>
    </source>
</reference>
<evidence type="ECO:0000313" key="2">
    <source>
        <dbReference type="EMBL" id="KAJ9151103.1"/>
    </source>
</evidence>
<name>A0AA38RZ84_9PEZI</name>
<accession>A0AA38RZ84</accession>
<dbReference type="AlphaFoldDB" id="A0AA38RZ84"/>
<organism evidence="2 3">
    <name type="scientific">Coniochaeta hoffmannii</name>
    <dbReference type="NCBI Taxonomy" id="91930"/>
    <lineage>
        <taxon>Eukaryota</taxon>
        <taxon>Fungi</taxon>
        <taxon>Dikarya</taxon>
        <taxon>Ascomycota</taxon>
        <taxon>Pezizomycotina</taxon>
        <taxon>Sordariomycetes</taxon>
        <taxon>Sordariomycetidae</taxon>
        <taxon>Coniochaetales</taxon>
        <taxon>Coniochaetaceae</taxon>
        <taxon>Coniochaeta</taxon>
    </lineage>
</organism>
<dbReference type="Proteomes" id="UP001174691">
    <property type="component" value="Unassembled WGS sequence"/>
</dbReference>
<dbReference type="EMBL" id="JANBVN010000066">
    <property type="protein sequence ID" value="KAJ9151103.1"/>
    <property type="molecule type" value="Genomic_DNA"/>
</dbReference>
<gene>
    <name evidence="2" type="ORF">NKR19_g4991</name>
</gene>
<protein>
    <submittedName>
        <fullName evidence="2">Uncharacterized protein</fullName>
    </submittedName>
</protein>
<sequence length="285" mass="31739">MTRAPVFFSPATPSELATYVSSQCVYPTTLVICTSQQEFDDALSEDIAREMRLHNPSHPQEQGEEEEPQEPDHGDPMEADAETHDSQDMSAMYESPDQAPTWMSPLLQHSIQRVAIAKHIRFVFIPSVSHLRAWLTVFPPADPKTVEPPPSRAAIAFAHKTDTAPLLLLYGFLDLHRDTSEWSAQGLGSSAATLVEAARHAGLRAVIAEPRVGWDERVRDSEALLGEEIPMLSGAERRAVARDQDDGGGWIGRTVTVRRVLGRWFRCQDGPWVALREEPPDDETR</sequence>
<evidence type="ECO:0000256" key="1">
    <source>
        <dbReference type="SAM" id="MobiDB-lite"/>
    </source>
</evidence>
<proteinExistence type="predicted"/>
<keyword evidence="3" id="KW-1185">Reference proteome</keyword>
<feature type="region of interest" description="Disordered" evidence="1">
    <location>
        <begin position="55"/>
        <end position="97"/>
    </location>
</feature>
<feature type="compositionally biased region" description="Basic and acidic residues" evidence="1">
    <location>
        <begin position="70"/>
        <end position="87"/>
    </location>
</feature>